<dbReference type="SUPFAM" id="SSF53474">
    <property type="entry name" value="alpha/beta-Hydrolases"/>
    <property type="match status" value="1"/>
</dbReference>
<accession>A0A383BJ67</accession>
<evidence type="ECO:0000313" key="1">
    <source>
        <dbReference type="EMBL" id="SVE19870.1"/>
    </source>
</evidence>
<evidence type="ECO:0008006" key="2">
    <source>
        <dbReference type="Google" id="ProtNLM"/>
    </source>
</evidence>
<organism evidence="1">
    <name type="scientific">marine metagenome</name>
    <dbReference type="NCBI Taxonomy" id="408172"/>
    <lineage>
        <taxon>unclassified sequences</taxon>
        <taxon>metagenomes</taxon>
        <taxon>ecological metagenomes</taxon>
    </lineage>
</organism>
<dbReference type="AlphaFoldDB" id="A0A383BJ67"/>
<dbReference type="Gene3D" id="3.40.50.1820">
    <property type="entry name" value="alpha/beta hydrolase"/>
    <property type="match status" value="1"/>
</dbReference>
<protein>
    <recommendedName>
        <fullName evidence="2">AB hydrolase-1 domain-containing protein</fullName>
    </recommendedName>
</protein>
<sequence>MIPHLTIGKGPDLILGHGMAQNKELWIRNGWIKSLSKIRRVHIFDFEGHGKNNLLEEYDFTVESMA</sequence>
<reference evidence="1" key="1">
    <citation type="submission" date="2018-05" db="EMBL/GenBank/DDBJ databases">
        <authorList>
            <person name="Lanie J.A."/>
            <person name="Ng W.-L."/>
            <person name="Kazmierczak K.M."/>
            <person name="Andrzejewski T.M."/>
            <person name="Davidsen T.M."/>
            <person name="Wayne K.J."/>
            <person name="Tettelin H."/>
            <person name="Glass J.I."/>
            <person name="Rusch D."/>
            <person name="Podicherti R."/>
            <person name="Tsui H.-C.T."/>
            <person name="Winkler M.E."/>
        </authorList>
    </citation>
    <scope>NUCLEOTIDE SEQUENCE</scope>
</reference>
<dbReference type="InterPro" id="IPR029058">
    <property type="entry name" value="AB_hydrolase_fold"/>
</dbReference>
<feature type="non-terminal residue" evidence="1">
    <location>
        <position position="66"/>
    </location>
</feature>
<dbReference type="EMBL" id="UINC01200815">
    <property type="protein sequence ID" value="SVE19870.1"/>
    <property type="molecule type" value="Genomic_DNA"/>
</dbReference>
<name>A0A383BJ67_9ZZZZ</name>
<proteinExistence type="predicted"/>
<gene>
    <name evidence="1" type="ORF">METZ01_LOCUS472724</name>
</gene>